<reference evidence="1 2" key="1">
    <citation type="journal article" date="2016" name="Genome Announc.">
        <title>Draft Genome Sequences of Five Rapidly Growing Mycobacterium Species, M. thermoresistibile, M. fortuitum subsp. acetamidolyticum, M. canariasense, M. brisbanense, and M. novocastrense.</title>
        <authorList>
            <person name="Katahira K."/>
            <person name="Ogura Y."/>
            <person name="Gotoh Y."/>
            <person name="Hayashi T."/>
        </authorList>
    </citation>
    <scope>NUCLEOTIDE SEQUENCE [LARGE SCALE GENOMIC DNA]</scope>
    <source>
        <strain evidence="1 2">JCM6362</strain>
    </source>
</reference>
<dbReference type="EMBL" id="BCTB01000052">
    <property type="protein sequence ID" value="GAT17288.1"/>
    <property type="molecule type" value="Genomic_DNA"/>
</dbReference>
<protein>
    <submittedName>
        <fullName evidence="1">Uncharacterized protein</fullName>
    </submittedName>
</protein>
<organism evidence="1 2">
    <name type="scientific">Mycolicibacterium thermoresistibile</name>
    <name type="common">Mycobacterium thermoresistibile</name>
    <dbReference type="NCBI Taxonomy" id="1797"/>
    <lineage>
        <taxon>Bacteria</taxon>
        <taxon>Bacillati</taxon>
        <taxon>Actinomycetota</taxon>
        <taxon>Actinomycetes</taxon>
        <taxon>Mycobacteriales</taxon>
        <taxon>Mycobacteriaceae</taxon>
        <taxon>Mycolicibacterium</taxon>
    </lineage>
</organism>
<reference evidence="2" key="2">
    <citation type="submission" date="2016-02" db="EMBL/GenBank/DDBJ databases">
        <title>Draft genome sequence of five rapidly growing Mycobacterium species.</title>
        <authorList>
            <person name="Katahira K."/>
            <person name="Gotou Y."/>
            <person name="Iida K."/>
            <person name="Ogura Y."/>
            <person name="Hayashi T."/>
        </authorList>
    </citation>
    <scope>NUCLEOTIDE SEQUENCE [LARGE SCALE GENOMIC DNA]</scope>
    <source>
        <strain evidence="2">JCM6362</strain>
    </source>
</reference>
<gene>
    <name evidence="1" type="ORF">RMCT_4257</name>
</gene>
<dbReference type="AlphaFoldDB" id="A0A117INU8"/>
<comment type="caution">
    <text evidence="1">The sequence shown here is derived from an EMBL/GenBank/DDBJ whole genome shotgun (WGS) entry which is preliminary data.</text>
</comment>
<accession>A0A117INU8</accession>
<dbReference type="OMA" id="SAVMHER"/>
<dbReference type="Proteomes" id="UP000069654">
    <property type="component" value="Unassembled WGS sequence"/>
</dbReference>
<name>A0A117INU8_MYCTH</name>
<proteinExistence type="predicted"/>
<sequence length="193" mass="20305">MELHMATPSLRADDVPQRVLPDPQSIPAGRALKYRLDVLAIDSAEVAGTIGGWVFDRAMAGWEVNVLLAEPDCGQPLRILGARAGVLAGGADAVFAEAAAGLAVSAALMAAHPHLVDDVRRTTRAGRTEVVVWGGAELAGPVDRVHYRPSAAARVFKRHALTAAGRPDAVIGDVEDMFRGGHRPVDSDLLPVD</sequence>
<evidence type="ECO:0000313" key="2">
    <source>
        <dbReference type="Proteomes" id="UP000069654"/>
    </source>
</evidence>
<dbReference type="STRING" id="1797.RMCT_4257"/>
<evidence type="ECO:0000313" key="1">
    <source>
        <dbReference type="EMBL" id="GAT17288.1"/>
    </source>
</evidence>